<feature type="compositionally biased region" description="Polar residues" evidence="1">
    <location>
        <begin position="186"/>
        <end position="201"/>
    </location>
</feature>
<feature type="compositionally biased region" description="Basic and acidic residues" evidence="1">
    <location>
        <begin position="203"/>
        <end position="213"/>
    </location>
</feature>
<keyword evidence="4" id="KW-1185">Reference proteome</keyword>
<evidence type="ECO:0000259" key="2">
    <source>
        <dbReference type="Pfam" id="PF12802"/>
    </source>
</evidence>
<protein>
    <submittedName>
        <fullName evidence="3">MarR family transcriptional regulator</fullName>
    </submittedName>
</protein>
<sequence length="319" mass="35498">MNTSQSHTMTTINKKILVLSYCAKLGERTVYDIAKTLGLDHAYIHRIVRQMADDGLLTRLEPVLNEKGAPAKPVALTLSGLREIFTYSMAAEEKSDSLYHAECSSNLSKGTAAIREMIARNLDLHDALAAYLCFFDRCAEELFKPDNDEEPALQNVRWVTSLHMIVHALIAALPARAVKRTGSVHSLGTDLSETEESSVSGRNHPDDGNHDPLSEGVYWKKHTREPVHTGSFGADLFFALEDVVSEIEEVSESSGRKYQITGYFSDEIVPLFKPYEEEITAKIAIYEKKGARLLQIRHRMACVDPGSFECTPKGTSDHV</sequence>
<dbReference type="Gene3D" id="1.10.10.10">
    <property type="entry name" value="Winged helix-like DNA-binding domain superfamily/Winged helix DNA-binding domain"/>
    <property type="match status" value="1"/>
</dbReference>
<accession>A0ABD4TPF0</accession>
<dbReference type="Proteomes" id="UP001524383">
    <property type="component" value="Unassembled WGS sequence"/>
</dbReference>
<dbReference type="InterPro" id="IPR036388">
    <property type="entry name" value="WH-like_DNA-bd_sf"/>
</dbReference>
<gene>
    <name evidence="3" type="ORF">FTO68_11120</name>
</gene>
<evidence type="ECO:0000313" key="4">
    <source>
        <dbReference type="Proteomes" id="UP001524383"/>
    </source>
</evidence>
<comment type="caution">
    <text evidence="3">The sequence shown here is derived from an EMBL/GenBank/DDBJ whole genome shotgun (WGS) entry which is preliminary data.</text>
</comment>
<evidence type="ECO:0000256" key="1">
    <source>
        <dbReference type="SAM" id="MobiDB-lite"/>
    </source>
</evidence>
<dbReference type="InterPro" id="IPR036390">
    <property type="entry name" value="WH_DNA-bd_sf"/>
</dbReference>
<organism evidence="3 4">
    <name type="scientific">Methanocalculus taiwanensis</name>
    <dbReference type="NCBI Taxonomy" id="106207"/>
    <lineage>
        <taxon>Archaea</taxon>
        <taxon>Methanobacteriati</taxon>
        <taxon>Methanobacteriota</taxon>
        <taxon>Stenosarchaea group</taxon>
        <taxon>Methanomicrobia</taxon>
        <taxon>Methanomicrobiales</taxon>
        <taxon>Methanocalculaceae</taxon>
        <taxon>Methanocalculus</taxon>
    </lineage>
</organism>
<dbReference type="EMBL" id="VOTZ01000035">
    <property type="protein sequence ID" value="MCQ1539527.1"/>
    <property type="molecule type" value="Genomic_DNA"/>
</dbReference>
<dbReference type="InterPro" id="IPR000835">
    <property type="entry name" value="HTH_MarR-typ"/>
</dbReference>
<proteinExistence type="predicted"/>
<name>A0ABD4TPF0_9EURY</name>
<dbReference type="Pfam" id="PF12802">
    <property type="entry name" value="MarR_2"/>
    <property type="match status" value="1"/>
</dbReference>
<feature type="domain" description="HTH marR-type" evidence="2">
    <location>
        <begin position="16"/>
        <end position="60"/>
    </location>
</feature>
<reference evidence="3 4" key="1">
    <citation type="submission" date="2019-08" db="EMBL/GenBank/DDBJ databases">
        <authorList>
            <person name="Chen S.-C."/>
            <person name="Lai M.-C."/>
            <person name="You Y.-T."/>
        </authorList>
    </citation>
    <scope>NUCLEOTIDE SEQUENCE [LARGE SCALE GENOMIC DNA]</scope>
    <source>
        <strain evidence="3 4">P2F9704a</strain>
    </source>
</reference>
<dbReference type="GO" id="GO:0006355">
    <property type="term" value="P:regulation of DNA-templated transcription"/>
    <property type="evidence" value="ECO:0007669"/>
    <property type="project" value="UniProtKB-ARBA"/>
</dbReference>
<evidence type="ECO:0000313" key="3">
    <source>
        <dbReference type="EMBL" id="MCQ1539527.1"/>
    </source>
</evidence>
<dbReference type="SUPFAM" id="SSF46785">
    <property type="entry name" value="Winged helix' DNA-binding domain"/>
    <property type="match status" value="1"/>
</dbReference>
<feature type="region of interest" description="Disordered" evidence="1">
    <location>
        <begin position="186"/>
        <end position="215"/>
    </location>
</feature>
<dbReference type="AlphaFoldDB" id="A0ABD4TPF0"/>